<dbReference type="Proteomes" id="UP001432027">
    <property type="component" value="Unassembled WGS sequence"/>
</dbReference>
<accession>A0AAV5UPV3</accession>
<gene>
    <name evidence="1" type="ORF">PENTCL1PPCAC_30771</name>
</gene>
<feature type="non-terminal residue" evidence="1">
    <location>
        <position position="106"/>
    </location>
</feature>
<protein>
    <submittedName>
        <fullName evidence="1">Uncharacterized protein</fullName>
    </submittedName>
</protein>
<organism evidence="1 2">
    <name type="scientific">Pristionchus entomophagus</name>
    <dbReference type="NCBI Taxonomy" id="358040"/>
    <lineage>
        <taxon>Eukaryota</taxon>
        <taxon>Metazoa</taxon>
        <taxon>Ecdysozoa</taxon>
        <taxon>Nematoda</taxon>
        <taxon>Chromadorea</taxon>
        <taxon>Rhabditida</taxon>
        <taxon>Rhabditina</taxon>
        <taxon>Diplogasteromorpha</taxon>
        <taxon>Diplogasteroidea</taxon>
        <taxon>Neodiplogasteridae</taxon>
        <taxon>Pristionchus</taxon>
    </lineage>
</organism>
<evidence type="ECO:0000313" key="1">
    <source>
        <dbReference type="EMBL" id="GMT08597.1"/>
    </source>
</evidence>
<proteinExistence type="predicted"/>
<feature type="non-terminal residue" evidence="1">
    <location>
        <position position="1"/>
    </location>
</feature>
<comment type="caution">
    <text evidence="1">The sequence shown here is derived from an EMBL/GenBank/DDBJ whole genome shotgun (WGS) entry which is preliminary data.</text>
</comment>
<dbReference type="AlphaFoldDB" id="A0AAV5UPV3"/>
<sequence>SDSSVDDFIAEFIEDVEVKDISLRSIKNDNEFRIREFLMMNTDKKFFMASLDGDCLDEIVLRNIKQPAEIGFHTVTIHSTLDLSLFLALVSRGDTLIDCPCHYHNE</sequence>
<evidence type="ECO:0000313" key="2">
    <source>
        <dbReference type="Proteomes" id="UP001432027"/>
    </source>
</evidence>
<name>A0AAV5UPV3_9BILA</name>
<reference evidence="1" key="1">
    <citation type="submission" date="2023-10" db="EMBL/GenBank/DDBJ databases">
        <title>Genome assembly of Pristionchus species.</title>
        <authorList>
            <person name="Yoshida K."/>
            <person name="Sommer R.J."/>
        </authorList>
    </citation>
    <scope>NUCLEOTIDE SEQUENCE</scope>
    <source>
        <strain evidence="1">RS0144</strain>
    </source>
</reference>
<keyword evidence="2" id="KW-1185">Reference proteome</keyword>
<dbReference type="EMBL" id="BTSX01000129">
    <property type="protein sequence ID" value="GMT08597.1"/>
    <property type="molecule type" value="Genomic_DNA"/>
</dbReference>